<keyword evidence="2" id="KW-1185">Reference proteome</keyword>
<proteinExistence type="predicted"/>
<dbReference type="Proteomes" id="UP000736583">
    <property type="component" value="Unassembled WGS sequence"/>
</dbReference>
<dbReference type="Pfam" id="PF08922">
    <property type="entry name" value="DUF1905"/>
    <property type="match status" value="1"/>
</dbReference>
<accession>A0ABS6F6L2</accession>
<comment type="caution">
    <text evidence="1">The sequence shown here is derived from an EMBL/GenBank/DDBJ whole genome shotgun (WGS) entry which is preliminary data.</text>
</comment>
<sequence length="232" mass="26514">MVSEYKFDFMVDDEQLLKGRTLIDLPFNVWEVFGVKGTVAVKAVINEVEFKLNLVPRGNGKYSFFLTNAMKKDLKVKKDVLLKISISLLNNKVKNGAELCSNEKPTKCYEKIHSISYVSQPNHLMCGQAVVAMLANRDIEEVAKIMGTRGSTSIGQIIDALDYYKIKHGEKNIRLSKKNPHYSEISILTVHMPKYTHWVLYYKGKFYDPEFGVLDQCHPEGKITSFLEIIEK</sequence>
<gene>
    <name evidence="1" type="ORF">KQI89_17400</name>
</gene>
<dbReference type="InterPro" id="IPR015018">
    <property type="entry name" value="DUF1905"/>
</dbReference>
<evidence type="ECO:0000313" key="2">
    <source>
        <dbReference type="Proteomes" id="UP000736583"/>
    </source>
</evidence>
<organism evidence="1 2">
    <name type="scientific">Clostridium simiarum</name>
    <dbReference type="NCBI Taxonomy" id="2841506"/>
    <lineage>
        <taxon>Bacteria</taxon>
        <taxon>Bacillati</taxon>
        <taxon>Bacillota</taxon>
        <taxon>Clostridia</taxon>
        <taxon>Eubacteriales</taxon>
        <taxon>Clostridiaceae</taxon>
        <taxon>Clostridium</taxon>
    </lineage>
</organism>
<dbReference type="EMBL" id="JAHLQL010000015">
    <property type="protein sequence ID" value="MBU5593514.1"/>
    <property type="molecule type" value="Genomic_DNA"/>
</dbReference>
<name>A0ABS6F6L2_9CLOT</name>
<protein>
    <submittedName>
        <fullName evidence="1">DUF1905 domain-containing protein</fullName>
    </submittedName>
</protein>
<reference evidence="1 2" key="1">
    <citation type="submission" date="2021-06" db="EMBL/GenBank/DDBJ databases">
        <authorList>
            <person name="Sun Q."/>
            <person name="Li D."/>
        </authorList>
    </citation>
    <scope>NUCLEOTIDE SEQUENCE [LARGE SCALE GENOMIC DNA]</scope>
    <source>
        <strain evidence="1 2">MSJ-4</strain>
    </source>
</reference>
<evidence type="ECO:0000313" key="1">
    <source>
        <dbReference type="EMBL" id="MBU5593514.1"/>
    </source>
</evidence>
<dbReference type="RefSeq" id="WP_216458151.1">
    <property type="nucleotide sequence ID" value="NZ_JAHLQL010000015.1"/>
</dbReference>